<dbReference type="OMA" id="NHRICAR"/>
<dbReference type="OrthoDB" id="10254927at2759"/>
<reference evidence="3" key="1">
    <citation type="submission" date="2025-08" db="UniProtKB">
        <authorList>
            <consortium name="Ensembl"/>
        </authorList>
    </citation>
    <scope>IDENTIFICATION</scope>
</reference>
<dbReference type="InterPro" id="IPR002110">
    <property type="entry name" value="Ankyrin_rpt"/>
</dbReference>
<dbReference type="PROSITE" id="PS50088">
    <property type="entry name" value="ANK_REPEAT"/>
    <property type="match status" value="3"/>
</dbReference>
<dbReference type="PANTHER" id="PTHR24160:SF1">
    <property type="entry name" value="ANKYRIN REPEAT DOMAIN-CONTAINING PROTEIN 53"/>
    <property type="match status" value="1"/>
</dbReference>
<dbReference type="KEGG" id="gmh:115529597"/>
<feature type="repeat" description="ANK" evidence="1">
    <location>
        <begin position="76"/>
        <end position="100"/>
    </location>
</feature>
<feature type="region of interest" description="Disordered" evidence="2">
    <location>
        <begin position="24"/>
        <end position="44"/>
    </location>
</feature>
<dbReference type="AlphaFoldDB" id="A0A8C5CMY4"/>
<evidence type="ECO:0000256" key="2">
    <source>
        <dbReference type="SAM" id="MobiDB-lite"/>
    </source>
</evidence>
<name>A0A8C5CMY4_GADMO</name>
<evidence type="ECO:0000313" key="4">
    <source>
        <dbReference type="Proteomes" id="UP000694546"/>
    </source>
</evidence>
<dbReference type="PANTHER" id="PTHR24160">
    <property type="entry name" value="ANKYRIN REPEAT DOMAIN-CONTAINING PROTEIN 53"/>
    <property type="match status" value="1"/>
</dbReference>
<dbReference type="InterPro" id="IPR036770">
    <property type="entry name" value="Ankyrin_rpt-contain_sf"/>
</dbReference>
<dbReference type="Pfam" id="PF12796">
    <property type="entry name" value="Ank_2"/>
    <property type="match status" value="1"/>
</dbReference>
<dbReference type="GO" id="GO:0060236">
    <property type="term" value="P:regulation of mitotic spindle organization"/>
    <property type="evidence" value="ECO:0007669"/>
    <property type="project" value="TreeGrafter"/>
</dbReference>
<dbReference type="PROSITE" id="PS50297">
    <property type="entry name" value="ANK_REP_REGION"/>
    <property type="match status" value="2"/>
</dbReference>
<organism evidence="3 4">
    <name type="scientific">Gadus morhua</name>
    <name type="common">Atlantic cod</name>
    <dbReference type="NCBI Taxonomy" id="8049"/>
    <lineage>
        <taxon>Eukaryota</taxon>
        <taxon>Metazoa</taxon>
        <taxon>Chordata</taxon>
        <taxon>Craniata</taxon>
        <taxon>Vertebrata</taxon>
        <taxon>Euteleostomi</taxon>
        <taxon>Actinopterygii</taxon>
        <taxon>Neopterygii</taxon>
        <taxon>Teleostei</taxon>
        <taxon>Neoteleostei</taxon>
        <taxon>Acanthomorphata</taxon>
        <taxon>Zeiogadaria</taxon>
        <taxon>Gadariae</taxon>
        <taxon>Gadiformes</taxon>
        <taxon>Gadoidei</taxon>
        <taxon>Gadidae</taxon>
        <taxon>Gadus</taxon>
    </lineage>
</organism>
<dbReference type="GO" id="GO:0007080">
    <property type="term" value="P:mitotic metaphase chromosome alignment"/>
    <property type="evidence" value="ECO:0007669"/>
    <property type="project" value="TreeGrafter"/>
</dbReference>
<dbReference type="Proteomes" id="UP000694546">
    <property type="component" value="Chromosome 17"/>
</dbReference>
<gene>
    <name evidence="3" type="primary">ankrd53</name>
</gene>
<dbReference type="GO" id="GO:0031116">
    <property type="term" value="P:positive regulation of microtubule polymerization"/>
    <property type="evidence" value="ECO:0007669"/>
    <property type="project" value="TreeGrafter"/>
</dbReference>
<evidence type="ECO:0000256" key="1">
    <source>
        <dbReference type="PROSITE-ProRule" id="PRU00023"/>
    </source>
</evidence>
<keyword evidence="4" id="KW-1185">Reference proteome</keyword>
<feature type="compositionally biased region" description="Polar residues" evidence="2">
    <location>
        <begin position="266"/>
        <end position="275"/>
    </location>
</feature>
<protein>
    <submittedName>
        <fullName evidence="3">Ankyrin repeat domain 53</fullName>
    </submittedName>
</protein>
<feature type="repeat" description="ANK" evidence="1">
    <location>
        <begin position="147"/>
        <end position="179"/>
    </location>
</feature>
<dbReference type="Ensembl" id="ENSGMOT00000070606.1">
    <property type="protein sequence ID" value="ENSGMOP00000062358.1"/>
    <property type="gene ID" value="ENSGMOG00000027818.1"/>
</dbReference>
<sequence>MCKACVKACKTCVNRYHGYKQQIRATTNPSGAQSEQKSMSRALPKDDQFKAAAAGDPEWLTLSLKHAVALLDTDEHGVSALHVACLHGQLTCVKLLLESGLVDINGGCGQGRRPVHMVLSTQSSPNTSACLEYLLDRGADVNVSTTSAVTPLHSAAAEGMLACTKMLVRARADVHACDKNGHTPLDMARSYCHRLVARYLKDCMWKANKKRELEMKRQVPILYRDLVLMSKLDEGREKTRRRALIEKKTEEWASRKGLGPPPDPPASSSLVSQFHRQCLLSEPPESRPKPRAQTRAQQGDPRQRWNTSTHTTRSPPPPPTSVSKPPQAVRMDDQPTESPSPEPDLRGWVTLSKATDGGHHHEYTTRWESSPCRAPDLPLDALERGLFPRAFPGRMASPRDYRPWSILDQPRLGVPPGQGGASPWTEVALHLPDVLEPGHY</sequence>
<dbReference type="Pfam" id="PF13637">
    <property type="entry name" value="Ank_4"/>
    <property type="match status" value="1"/>
</dbReference>
<feature type="repeat" description="ANK" evidence="1">
    <location>
        <begin position="110"/>
        <end position="146"/>
    </location>
</feature>
<dbReference type="InterPro" id="IPR042335">
    <property type="entry name" value="ANKRD53"/>
</dbReference>
<dbReference type="Gene3D" id="1.25.40.20">
    <property type="entry name" value="Ankyrin repeat-containing domain"/>
    <property type="match status" value="1"/>
</dbReference>
<dbReference type="SMART" id="SM00248">
    <property type="entry name" value="ANK"/>
    <property type="match status" value="4"/>
</dbReference>
<keyword evidence="1" id="KW-0040">ANK repeat</keyword>
<accession>A0A8C5CMY4</accession>
<dbReference type="RefSeq" id="XP_030194270.1">
    <property type="nucleotide sequence ID" value="XM_030338410.1"/>
</dbReference>
<proteinExistence type="predicted"/>
<feature type="region of interest" description="Disordered" evidence="2">
    <location>
        <begin position="251"/>
        <end position="347"/>
    </location>
</feature>
<reference evidence="3" key="2">
    <citation type="submission" date="2025-09" db="UniProtKB">
        <authorList>
            <consortium name="Ensembl"/>
        </authorList>
    </citation>
    <scope>IDENTIFICATION</scope>
</reference>
<dbReference type="CTD" id="79998"/>
<feature type="compositionally biased region" description="Polar residues" evidence="2">
    <location>
        <begin position="24"/>
        <end position="39"/>
    </location>
</feature>
<dbReference type="SUPFAM" id="SSF48403">
    <property type="entry name" value="Ankyrin repeat"/>
    <property type="match status" value="1"/>
</dbReference>
<dbReference type="GO" id="GO:1902412">
    <property type="term" value="P:regulation of mitotic cytokinesis"/>
    <property type="evidence" value="ECO:0007669"/>
    <property type="project" value="InterPro"/>
</dbReference>
<dbReference type="GeneTree" id="ENSGT00390000005650"/>
<evidence type="ECO:0000313" key="3">
    <source>
        <dbReference type="Ensembl" id="ENSGMOP00000062358.1"/>
    </source>
</evidence>
<dbReference type="GeneID" id="115529597"/>
<dbReference type="GO" id="GO:0000922">
    <property type="term" value="C:spindle pole"/>
    <property type="evidence" value="ECO:0007669"/>
    <property type="project" value="TreeGrafter"/>
</dbReference>